<dbReference type="InterPro" id="IPR049192">
    <property type="entry name" value="DUF4246_C"/>
</dbReference>
<evidence type="ECO:0000259" key="1">
    <source>
        <dbReference type="Pfam" id="PF14033"/>
    </source>
</evidence>
<sequence length="63" mass="7146">MLVPGGARSGCRDRGRRLQLIVKLANIHLTPENSEYSGGTWHVEAMMNDNEEIYERGFSLCEH</sequence>
<dbReference type="PANTHER" id="PTHR33119">
    <property type="entry name" value="IFI3P"/>
    <property type="match status" value="1"/>
</dbReference>
<protein>
    <submittedName>
        <fullName evidence="2">DUF4246 family protein</fullName>
    </submittedName>
</protein>
<dbReference type="InterPro" id="IPR025340">
    <property type="entry name" value="DUF4246"/>
</dbReference>
<dbReference type="EMBL" id="JBIAQY010000007">
    <property type="protein sequence ID" value="MFF3570608.1"/>
    <property type="molecule type" value="Genomic_DNA"/>
</dbReference>
<dbReference type="Pfam" id="PF14033">
    <property type="entry name" value="DUF4246"/>
    <property type="match status" value="1"/>
</dbReference>
<comment type="caution">
    <text evidence="2">The sequence shown here is derived from an EMBL/GenBank/DDBJ whole genome shotgun (WGS) entry which is preliminary data.</text>
</comment>
<dbReference type="Proteomes" id="UP001601992">
    <property type="component" value="Unassembled WGS sequence"/>
</dbReference>
<accession>A0ABW6S4V8</accession>
<dbReference type="PANTHER" id="PTHR33119:SF1">
    <property type="entry name" value="FE2OG DIOXYGENASE DOMAIN-CONTAINING PROTEIN"/>
    <property type="match status" value="1"/>
</dbReference>
<name>A0ABW6S4V8_9NOCA</name>
<reference evidence="2 3" key="1">
    <citation type="submission" date="2024-10" db="EMBL/GenBank/DDBJ databases">
        <title>The Natural Products Discovery Center: Release of the First 8490 Sequenced Strains for Exploring Actinobacteria Biosynthetic Diversity.</title>
        <authorList>
            <person name="Kalkreuter E."/>
            <person name="Kautsar S.A."/>
            <person name="Yang D."/>
            <person name="Bader C.D."/>
            <person name="Teijaro C.N."/>
            <person name="Fluegel L."/>
            <person name="Davis C.M."/>
            <person name="Simpson J.R."/>
            <person name="Lauterbach L."/>
            <person name="Steele A.D."/>
            <person name="Gui C."/>
            <person name="Meng S."/>
            <person name="Li G."/>
            <person name="Viehrig K."/>
            <person name="Ye F."/>
            <person name="Su P."/>
            <person name="Kiefer A.F."/>
            <person name="Nichols A."/>
            <person name="Cepeda A.J."/>
            <person name="Yan W."/>
            <person name="Fan B."/>
            <person name="Jiang Y."/>
            <person name="Adhikari A."/>
            <person name="Zheng C.-J."/>
            <person name="Schuster L."/>
            <person name="Cowan T.M."/>
            <person name="Smanski M.J."/>
            <person name="Chevrette M.G."/>
            <person name="De Carvalho L.P.S."/>
            <person name="Shen B."/>
        </authorList>
    </citation>
    <scope>NUCLEOTIDE SEQUENCE [LARGE SCALE GENOMIC DNA]</scope>
    <source>
        <strain evidence="2 3">NPDC002593</strain>
    </source>
</reference>
<evidence type="ECO:0000313" key="2">
    <source>
        <dbReference type="EMBL" id="MFF3570608.1"/>
    </source>
</evidence>
<feature type="domain" description="DUF4246" evidence="1">
    <location>
        <begin position="16"/>
        <end position="49"/>
    </location>
</feature>
<evidence type="ECO:0000313" key="3">
    <source>
        <dbReference type="Proteomes" id="UP001601992"/>
    </source>
</evidence>
<organism evidence="2 3">
    <name type="scientific">Nocardia jiangxiensis</name>
    <dbReference type="NCBI Taxonomy" id="282685"/>
    <lineage>
        <taxon>Bacteria</taxon>
        <taxon>Bacillati</taxon>
        <taxon>Actinomycetota</taxon>
        <taxon>Actinomycetes</taxon>
        <taxon>Mycobacteriales</taxon>
        <taxon>Nocardiaceae</taxon>
        <taxon>Nocardia</taxon>
    </lineage>
</organism>
<gene>
    <name evidence="2" type="ORF">ACFYXQ_22765</name>
</gene>
<keyword evidence="3" id="KW-1185">Reference proteome</keyword>
<dbReference type="RefSeq" id="WP_218008767.1">
    <property type="nucleotide sequence ID" value="NZ_JBIAQY010000007.1"/>
</dbReference>
<proteinExistence type="predicted"/>